<dbReference type="PATRIC" id="fig|1612624.7.peg.3162"/>
<reference evidence="1 2" key="1">
    <citation type="journal article" date="2016" name="Syst. Appl. Microbiol.">
        <title>Pararhizobium polonicum sp. nov. isolated from tumors on stone fruit rootstocks.</title>
        <authorList>
            <person name="Pulawska J."/>
            <person name="Kuzmanovic N."/>
            <person name="Willems A."/>
            <person name="Pothier J.F."/>
        </authorList>
    </citation>
    <scope>NUCLEOTIDE SEQUENCE [LARGE SCALE GENOMIC DNA]</scope>
    <source>
        <strain evidence="1 2">F5.1</strain>
    </source>
</reference>
<sequence>MNSAIRKFIFHDLQTIEGYIDPPDALVFLSLLQDQKDSDLAGAIAEIGVFYGRSYFLLRKIGGSDEKILAIDLFDIDQTTGNTPSQYSRFLENGRRLGLPVDEELVIRGDSTRLEPAELTAKIGKIRFFSIDGGHMLQHVTADSRLAMETLADHGVIAFDDTFNPAWPEVTVGVADFLRKSGGAFSAFCMTKYKTYVCRREFHEFYSELIANSANLAAFDHVETEFLGSKVARLHNPLGRRMAYELMVRSGMSAFSERVYR</sequence>
<dbReference type="Proteomes" id="UP000093111">
    <property type="component" value="Unassembled WGS sequence"/>
</dbReference>
<evidence type="ECO:0000313" key="2">
    <source>
        <dbReference type="Proteomes" id="UP000093111"/>
    </source>
</evidence>
<dbReference type="Pfam" id="PF13578">
    <property type="entry name" value="Methyltransf_24"/>
    <property type="match status" value="1"/>
</dbReference>
<dbReference type="EMBL" id="LGLV01000020">
    <property type="protein sequence ID" value="OBZ92412.1"/>
    <property type="molecule type" value="Genomic_DNA"/>
</dbReference>
<dbReference type="Gene3D" id="3.40.50.150">
    <property type="entry name" value="Vaccinia Virus protein VP39"/>
    <property type="match status" value="1"/>
</dbReference>
<keyword evidence="2" id="KW-1185">Reference proteome</keyword>
<evidence type="ECO:0008006" key="3">
    <source>
        <dbReference type="Google" id="ProtNLM"/>
    </source>
</evidence>
<accession>A0A1C7NTU6</accession>
<name>A0A1C7NTU6_9HYPH</name>
<dbReference type="OrthoDB" id="7192174at2"/>
<gene>
    <name evidence="1" type="ORF">ADU59_27130</name>
</gene>
<protein>
    <recommendedName>
        <fullName evidence="3">Class I SAM-dependent methyltransferase</fullName>
    </recommendedName>
</protein>
<evidence type="ECO:0000313" key="1">
    <source>
        <dbReference type="EMBL" id="OBZ92412.1"/>
    </source>
</evidence>
<proteinExistence type="predicted"/>
<dbReference type="AlphaFoldDB" id="A0A1C7NTU6"/>
<dbReference type="STRING" id="1612624.ADU59_27130"/>
<dbReference type="RefSeq" id="WP_068958528.1">
    <property type="nucleotide sequence ID" value="NZ_LGLV01000020.1"/>
</dbReference>
<organism evidence="1 2">
    <name type="scientific">Pararhizobium polonicum</name>
    <dbReference type="NCBI Taxonomy" id="1612624"/>
    <lineage>
        <taxon>Bacteria</taxon>
        <taxon>Pseudomonadati</taxon>
        <taxon>Pseudomonadota</taxon>
        <taxon>Alphaproteobacteria</taxon>
        <taxon>Hyphomicrobiales</taxon>
        <taxon>Rhizobiaceae</taxon>
        <taxon>Rhizobium/Agrobacterium group</taxon>
        <taxon>Pararhizobium</taxon>
    </lineage>
</organism>
<dbReference type="SUPFAM" id="SSF53335">
    <property type="entry name" value="S-adenosyl-L-methionine-dependent methyltransferases"/>
    <property type="match status" value="1"/>
</dbReference>
<comment type="caution">
    <text evidence="1">The sequence shown here is derived from an EMBL/GenBank/DDBJ whole genome shotgun (WGS) entry which is preliminary data.</text>
</comment>
<dbReference type="InterPro" id="IPR029063">
    <property type="entry name" value="SAM-dependent_MTases_sf"/>
</dbReference>